<evidence type="ECO:0000313" key="2">
    <source>
        <dbReference type="EMBL" id="KAL2043255.1"/>
    </source>
</evidence>
<reference evidence="2 3" key="1">
    <citation type="submission" date="2024-09" db="EMBL/GenBank/DDBJ databases">
        <title>Rethinking Asexuality: The Enigmatic Case of Functional Sexual Genes in Lepraria (Stereocaulaceae).</title>
        <authorList>
            <person name="Doellman M."/>
            <person name="Sun Y."/>
            <person name="Barcenas-Pena A."/>
            <person name="Lumbsch H.T."/>
            <person name="Grewe F."/>
        </authorList>
    </citation>
    <scope>NUCLEOTIDE SEQUENCE [LARGE SCALE GENOMIC DNA]</scope>
    <source>
        <strain evidence="2 3">Mercado 3170</strain>
    </source>
</reference>
<gene>
    <name evidence="2" type="ORF">N7G274_004315</name>
</gene>
<dbReference type="InterPro" id="IPR020850">
    <property type="entry name" value="GED_dom"/>
</dbReference>
<organism evidence="2 3">
    <name type="scientific">Stereocaulon virgatum</name>
    <dbReference type="NCBI Taxonomy" id="373712"/>
    <lineage>
        <taxon>Eukaryota</taxon>
        <taxon>Fungi</taxon>
        <taxon>Dikarya</taxon>
        <taxon>Ascomycota</taxon>
        <taxon>Pezizomycotina</taxon>
        <taxon>Lecanoromycetes</taxon>
        <taxon>OSLEUM clade</taxon>
        <taxon>Lecanoromycetidae</taxon>
        <taxon>Lecanorales</taxon>
        <taxon>Lecanorineae</taxon>
        <taxon>Stereocaulaceae</taxon>
        <taxon>Stereocaulon</taxon>
    </lineage>
</organism>
<sequence>MKRQSMKWKSLALGYIADIVTMTHKFVTDLLRVVCPVERVQLGVMSLLSDQPLERYKSAIAHVHFLLEVELDKNPATLNYYFNENLEKGRQRRMRAGMESKVFGDCKHGEVIRLDDMMQNHPMSNADHVIQDLHDILHSYYKVALKRFADSVRMQAADHFLITGSKTPLTLFSPAFIASMTPEQLEEVAGEELTVKRRRVQLEKEQKDLENGKKILK</sequence>
<proteinExistence type="predicted"/>
<dbReference type="EMBL" id="JBEFKJ010000012">
    <property type="protein sequence ID" value="KAL2043255.1"/>
    <property type="molecule type" value="Genomic_DNA"/>
</dbReference>
<dbReference type="Proteomes" id="UP001590950">
    <property type="component" value="Unassembled WGS sequence"/>
</dbReference>
<dbReference type="PROSITE" id="PS51388">
    <property type="entry name" value="GED"/>
    <property type="match status" value="1"/>
</dbReference>
<name>A0ABR4ACN0_9LECA</name>
<protein>
    <recommendedName>
        <fullName evidence="1">GED domain-containing protein</fullName>
    </recommendedName>
</protein>
<evidence type="ECO:0000313" key="3">
    <source>
        <dbReference type="Proteomes" id="UP001590950"/>
    </source>
</evidence>
<accession>A0ABR4ACN0</accession>
<keyword evidence="3" id="KW-1185">Reference proteome</keyword>
<feature type="domain" description="GED" evidence="1">
    <location>
        <begin position="130"/>
        <end position="217"/>
    </location>
</feature>
<evidence type="ECO:0000259" key="1">
    <source>
        <dbReference type="PROSITE" id="PS51388"/>
    </source>
</evidence>
<comment type="caution">
    <text evidence="2">The sequence shown here is derived from an EMBL/GenBank/DDBJ whole genome shotgun (WGS) entry which is preliminary data.</text>
</comment>
<dbReference type="Gene3D" id="1.20.120.1240">
    <property type="entry name" value="Dynamin, middle domain"/>
    <property type="match status" value="1"/>
</dbReference>